<proteinExistence type="predicted"/>
<comment type="caution">
    <text evidence="1">The sequence shown here is derived from an EMBL/GenBank/DDBJ whole genome shotgun (WGS) entry which is preliminary data.</text>
</comment>
<dbReference type="Proteomes" id="UP000886674">
    <property type="component" value="Unassembled WGS sequence"/>
</dbReference>
<dbReference type="AlphaFoldDB" id="A0A9E4NGV7"/>
<dbReference type="PROSITE" id="PS51257">
    <property type="entry name" value="PROKAR_LIPOPROTEIN"/>
    <property type="match status" value="1"/>
</dbReference>
<evidence type="ECO:0000313" key="1">
    <source>
        <dbReference type="EMBL" id="MCG7976951.1"/>
    </source>
</evidence>
<organism evidence="1 2">
    <name type="scientific">Candidatus Thiodiazotropha taylori</name>
    <dbReference type="NCBI Taxonomy" id="2792791"/>
    <lineage>
        <taxon>Bacteria</taxon>
        <taxon>Pseudomonadati</taxon>
        <taxon>Pseudomonadota</taxon>
        <taxon>Gammaproteobacteria</taxon>
        <taxon>Chromatiales</taxon>
        <taxon>Sedimenticolaceae</taxon>
        <taxon>Candidatus Thiodiazotropha</taxon>
    </lineage>
</organism>
<reference evidence="1" key="1">
    <citation type="journal article" date="2021" name="Proc. Natl. Acad. Sci. U.S.A.">
        <title>Global biogeography of chemosynthetic symbionts reveals both localized and globally distributed symbiont groups. .</title>
        <authorList>
            <person name="Osvatic J.T."/>
            <person name="Wilkins L.G.E."/>
            <person name="Leibrecht L."/>
            <person name="Leray M."/>
            <person name="Zauner S."/>
            <person name="Polzin J."/>
            <person name="Camacho Y."/>
            <person name="Gros O."/>
            <person name="van Gils J.A."/>
            <person name="Eisen J.A."/>
            <person name="Petersen J.M."/>
            <person name="Yuen B."/>
        </authorList>
    </citation>
    <scope>NUCLEOTIDE SEQUENCE</scope>
    <source>
        <strain evidence="1">MAGclacostrist055</strain>
    </source>
</reference>
<protein>
    <submittedName>
        <fullName evidence="1">Uncharacterized protein</fullName>
    </submittedName>
</protein>
<dbReference type="EMBL" id="JAEPCR010000003">
    <property type="protein sequence ID" value="MCG7976951.1"/>
    <property type="molecule type" value="Genomic_DNA"/>
</dbReference>
<name>A0A9E4NGV7_9GAMM</name>
<accession>A0A9E4NGV7</accession>
<gene>
    <name evidence="1" type="ORF">JAY77_02230</name>
</gene>
<sequence length="158" mass="18152">MKSIHILGILLVLVSFLSVGCSETPLSPEEQLRNIISEAETYLESRDLSSAMAFVDPAYRDESGRDFRELKATLLGYFMRHKSIHIISTIDQIDLRSENEAEVVLFAGLAGSQQETDMTLSQWRGELLRLQFLFTRSDDDWHLRMAQWRRATPQDFAL</sequence>
<evidence type="ECO:0000313" key="2">
    <source>
        <dbReference type="Proteomes" id="UP000886674"/>
    </source>
</evidence>